<dbReference type="EMBL" id="JRWM01000028">
    <property type="protein sequence ID" value="KHA59470.1"/>
    <property type="molecule type" value="Genomic_DNA"/>
</dbReference>
<dbReference type="SUPFAM" id="SSF82649">
    <property type="entry name" value="SufE/NifU"/>
    <property type="match status" value="1"/>
</dbReference>
<name>A0ABR4Y947_9VIBR</name>
<dbReference type="RefSeq" id="WP_038216831.1">
    <property type="nucleotide sequence ID" value="NZ_JRWM01000028.1"/>
</dbReference>
<evidence type="ECO:0000313" key="2">
    <source>
        <dbReference type="EMBL" id="KHA59470.1"/>
    </source>
</evidence>
<gene>
    <name evidence="2" type="ORF">NL53_17195</name>
</gene>
<dbReference type="Proteomes" id="UP000030520">
    <property type="component" value="Unassembled WGS sequence"/>
</dbReference>
<dbReference type="GO" id="GO:0051213">
    <property type="term" value="F:dioxygenase activity"/>
    <property type="evidence" value="ECO:0007669"/>
    <property type="project" value="UniProtKB-KW"/>
</dbReference>
<protein>
    <submittedName>
        <fullName evidence="2">Cysteine dioxygenase</fullName>
    </submittedName>
</protein>
<dbReference type="PANTHER" id="PTHR43597:SF3">
    <property type="entry name" value="CYSTEINE DESULFURATION PROTEIN SUFE"/>
    <property type="match status" value="1"/>
</dbReference>
<reference evidence="2 3" key="1">
    <citation type="submission" date="2014-10" db="EMBL/GenBank/DDBJ databases">
        <title>Genome sequencing of Vibrio variabilis T01.</title>
        <authorList>
            <person name="Chan K.-G."/>
            <person name="Mohamad N.I."/>
        </authorList>
    </citation>
    <scope>NUCLEOTIDE SEQUENCE [LARGE SCALE GENOMIC DNA]</scope>
    <source>
        <strain evidence="2 3">T01</strain>
    </source>
</reference>
<keyword evidence="2" id="KW-0560">Oxidoreductase</keyword>
<dbReference type="InterPro" id="IPR003808">
    <property type="entry name" value="Fe-S_metab-assoc_dom"/>
</dbReference>
<proteinExistence type="predicted"/>
<dbReference type="PANTHER" id="PTHR43597">
    <property type="entry name" value="SULFUR ACCEPTOR PROTEIN CSDE"/>
    <property type="match status" value="1"/>
</dbReference>
<evidence type="ECO:0000313" key="3">
    <source>
        <dbReference type="Proteomes" id="UP000030520"/>
    </source>
</evidence>
<keyword evidence="2" id="KW-0223">Dioxygenase</keyword>
<sequence>MTPEKILRNFSRCADWEERYLYLIELGERLPAYPLDKQQDDYLVTGCQSQVWVDIQCSKQGILTLRATSDSSIVKGLLSLISIAYDKQSVEHAKRFDVHAWFDSLELKSHLTPGRTQGLDAIIQHVRHLAAQSDITPLPNSE</sequence>
<dbReference type="Pfam" id="PF02657">
    <property type="entry name" value="SufE"/>
    <property type="match status" value="1"/>
</dbReference>
<dbReference type="Gene3D" id="3.90.1010.10">
    <property type="match status" value="1"/>
</dbReference>
<evidence type="ECO:0000259" key="1">
    <source>
        <dbReference type="Pfam" id="PF02657"/>
    </source>
</evidence>
<keyword evidence="3" id="KW-1185">Reference proteome</keyword>
<organism evidence="2 3">
    <name type="scientific">Vibrio variabilis</name>
    <dbReference type="NCBI Taxonomy" id="990271"/>
    <lineage>
        <taxon>Bacteria</taxon>
        <taxon>Pseudomonadati</taxon>
        <taxon>Pseudomonadota</taxon>
        <taxon>Gammaproteobacteria</taxon>
        <taxon>Vibrionales</taxon>
        <taxon>Vibrionaceae</taxon>
        <taxon>Vibrio</taxon>
    </lineage>
</organism>
<comment type="caution">
    <text evidence="2">The sequence shown here is derived from an EMBL/GenBank/DDBJ whole genome shotgun (WGS) entry which is preliminary data.</text>
</comment>
<accession>A0ABR4Y947</accession>
<feature type="domain" description="Fe-S metabolism associated" evidence="1">
    <location>
        <begin position="8"/>
        <end position="127"/>
    </location>
</feature>